<dbReference type="PANTHER" id="PTHR32024">
    <property type="entry name" value="TRK SYSTEM POTASSIUM UPTAKE PROTEIN TRKG-RELATED"/>
    <property type="match status" value="1"/>
</dbReference>
<evidence type="ECO:0000256" key="4">
    <source>
        <dbReference type="ARBA" id="ARBA00022692"/>
    </source>
</evidence>
<feature type="transmembrane region" description="Helical" evidence="8">
    <location>
        <begin position="50"/>
        <end position="68"/>
    </location>
</feature>
<evidence type="ECO:0000256" key="7">
    <source>
        <dbReference type="ARBA" id="ARBA00023136"/>
    </source>
</evidence>
<evidence type="ECO:0000313" key="10">
    <source>
        <dbReference type="Proteomes" id="UP001601059"/>
    </source>
</evidence>
<dbReference type="RefSeq" id="WP_389364262.1">
    <property type="nucleotide sequence ID" value="NZ_JBIACK010000017.1"/>
</dbReference>
<evidence type="ECO:0000256" key="2">
    <source>
        <dbReference type="ARBA" id="ARBA00022448"/>
    </source>
</evidence>
<evidence type="ECO:0000313" key="9">
    <source>
        <dbReference type="EMBL" id="MFE8703602.1"/>
    </source>
</evidence>
<evidence type="ECO:0000256" key="1">
    <source>
        <dbReference type="ARBA" id="ARBA00004651"/>
    </source>
</evidence>
<evidence type="ECO:0000256" key="3">
    <source>
        <dbReference type="ARBA" id="ARBA00022475"/>
    </source>
</evidence>
<dbReference type="Pfam" id="PF02386">
    <property type="entry name" value="TrkH"/>
    <property type="match status" value="1"/>
</dbReference>
<proteinExistence type="predicted"/>
<keyword evidence="5 8" id="KW-1133">Transmembrane helix</keyword>
<feature type="transmembrane region" description="Helical" evidence="8">
    <location>
        <begin position="356"/>
        <end position="376"/>
    </location>
</feature>
<dbReference type="PANTHER" id="PTHR32024:SF4">
    <property type="entry name" value="KTR SYSTEM POTASSIUM UPTAKE PROTEIN D"/>
    <property type="match status" value="1"/>
</dbReference>
<gene>
    <name evidence="9" type="ORF">ACFYKX_23840</name>
</gene>
<accession>A0ABW6KHD9</accession>
<keyword evidence="10" id="KW-1185">Reference proteome</keyword>
<keyword evidence="3" id="KW-1003">Cell membrane</keyword>
<evidence type="ECO:0000256" key="8">
    <source>
        <dbReference type="SAM" id="Phobius"/>
    </source>
</evidence>
<keyword evidence="7 8" id="KW-0472">Membrane</keyword>
<feature type="transmembrane region" description="Helical" evidence="8">
    <location>
        <begin position="408"/>
        <end position="432"/>
    </location>
</feature>
<feature type="transmembrane region" description="Helical" evidence="8">
    <location>
        <begin position="133"/>
        <end position="153"/>
    </location>
</feature>
<comment type="caution">
    <text evidence="9">The sequence shown here is derived from an EMBL/GenBank/DDBJ whole genome shotgun (WGS) entry which is preliminary data.</text>
</comment>
<organism evidence="9 10">
    <name type="scientific">Cytobacillus spartinae</name>
    <dbReference type="NCBI Taxonomy" id="3299023"/>
    <lineage>
        <taxon>Bacteria</taxon>
        <taxon>Bacillati</taxon>
        <taxon>Bacillota</taxon>
        <taxon>Bacilli</taxon>
        <taxon>Bacillales</taxon>
        <taxon>Bacillaceae</taxon>
        <taxon>Cytobacillus</taxon>
    </lineage>
</organism>
<feature type="transmembrane region" description="Helical" evidence="8">
    <location>
        <begin position="74"/>
        <end position="102"/>
    </location>
</feature>
<keyword evidence="2" id="KW-0813">Transport</keyword>
<name>A0ABW6KHD9_9BACI</name>
<dbReference type="InterPro" id="IPR003445">
    <property type="entry name" value="Cat_transpt"/>
</dbReference>
<evidence type="ECO:0000256" key="6">
    <source>
        <dbReference type="ARBA" id="ARBA00023065"/>
    </source>
</evidence>
<evidence type="ECO:0000256" key="5">
    <source>
        <dbReference type="ARBA" id="ARBA00022989"/>
    </source>
</evidence>
<comment type="subcellular location">
    <subcellularLocation>
        <location evidence="1">Cell membrane</location>
        <topology evidence="1">Multi-pass membrane protein</topology>
    </subcellularLocation>
</comment>
<dbReference type="Proteomes" id="UP001601059">
    <property type="component" value="Unassembled WGS sequence"/>
</dbReference>
<keyword evidence="4 8" id="KW-0812">Transmembrane</keyword>
<feature type="transmembrane region" description="Helical" evidence="8">
    <location>
        <begin position="20"/>
        <end position="38"/>
    </location>
</feature>
<feature type="transmembrane region" description="Helical" evidence="8">
    <location>
        <begin position="193"/>
        <end position="216"/>
    </location>
</feature>
<reference evidence="9 10" key="1">
    <citation type="submission" date="2024-08" db="EMBL/GenBank/DDBJ databases">
        <title>Two novel Cytobacillus novel species.</title>
        <authorList>
            <person name="Liu G."/>
        </authorList>
    </citation>
    <scope>NUCLEOTIDE SEQUENCE [LARGE SCALE GENOMIC DNA]</scope>
    <source>
        <strain evidence="9 10">FJAT-54145</strain>
    </source>
</reference>
<protein>
    <submittedName>
        <fullName evidence="9">TrkH family potassium uptake protein</fullName>
    </submittedName>
</protein>
<feature type="transmembrane region" description="Helical" evidence="8">
    <location>
        <begin position="315"/>
        <end position="335"/>
    </location>
</feature>
<keyword evidence="6" id="KW-0406">Ion transport</keyword>
<dbReference type="EMBL" id="JBIACK010000017">
    <property type="protein sequence ID" value="MFE8703602.1"/>
    <property type="molecule type" value="Genomic_DNA"/>
</dbReference>
<sequence length="451" mass="50089">MWHSLKLAINKLTPAQAIVGYYFLAVSVSVLLLSIPIVHKPGVEVSFIDTLFTAVSAVSVTGLTVINISETYSVYGVFVLMFVLQFGGIGVMTLGTFFWLLLGRKIGLKERRLIMVDHNQTSLAGLVNLIKEILKIILIIEFIGMLILGFYFLNYYDDWKVAFLHGLFASVSATTNGGFDITGQSLIPFADDYFVQLINIVLITLGAIGFPVLIELKQFLFPKEKNLTFRFSLFTKLTSVTFLGLLIFGTIFILIFEWKNTFQDVSWHKSFFYAFFQSVSTRSGGLATIDVSEFAEPTLIVMSALMFIGASPSSVGGGIRTTTFALNILFLYHFAKGNRHIKVFNRELHEEDIIKSLAVSLLAVALCFVSVTVLSITESHSFIEILFEVCSAFGTTGLSMGITPDLSTIGKCVIMVLMFIGRIGLLSFLFMIGGKEKKTKYHYPKERVIIG</sequence>
<feature type="transmembrane region" description="Helical" evidence="8">
    <location>
        <begin position="237"/>
        <end position="256"/>
    </location>
</feature>